<proteinExistence type="predicted"/>
<name>A0A5C7GLX4_9FLAO</name>
<dbReference type="Gene3D" id="2.60.120.560">
    <property type="entry name" value="Exo-inulinase, domain 1"/>
    <property type="match status" value="1"/>
</dbReference>
<dbReference type="EMBL" id="VRKQ01000008">
    <property type="protein sequence ID" value="TXG39529.1"/>
    <property type="molecule type" value="Genomic_DNA"/>
</dbReference>
<protein>
    <recommendedName>
        <fullName evidence="3">DUF1080 domain-containing protein</fullName>
    </recommendedName>
</protein>
<sequence length="80" mass="8981">MEKNGKWEIVYGKKTLAKGQLNDFYSAIWHEIKLKFRGNCVEAFIDGTAMSKQTNKLGTGYVILASSYNGNMFDNLEVGP</sequence>
<dbReference type="RefSeq" id="WP_147767099.1">
    <property type="nucleotide sequence ID" value="NZ_VRKQ01000008.1"/>
</dbReference>
<gene>
    <name evidence="1" type="ORF">FUA22_06565</name>
</gene>
<comment type="caution">
    <text evidence="1">The sequence shown here is derived from an EMBL/GenBank/DDBJ whole genome shotgun (WGS) entry which is preliminary data.</text>
</comment>
<evidence type="ECO:0000313" key="2">
    <source>
        <dbReference type="Proteomes" id="UP000321080"/>
    </source>
</evidence>
<dbReference type="AlphaFoldDB" id="A0A5C7GLX4"/>
<evidence type="ECO:0008006" key="3">
    <source>
        <dbReference type="Google" id="ProtNLM"/>
    </source>
</evidence>
<reference evidence="1 2" key="1">
    <citation type="submission" date="2019-08" db="EMBL/GenBank/DDBJ databases">
        <title>Seonamhaeicola sediminis sp. nov., isolated from marine sediment.</title>
        <authorList>
            <person name="Cao W.R."/>
        </authorList>
    </citation>
    <scope>NUCLEOTIDE SEQUENCE [LARGE SCALE GENOMIC DNA]</scope>
    <source>
        <strain evidence="1 2">1505</strain>
    </source>
</reference>
<organism evidence="1 2">
    <name type="scientific">Seonamhaeicola maritimus</name>
    <dbReference type="NCBI Taxonomy" id="2591822"/>
    <lineage>
        <taxon>Bacteria</taxon>
        <taxon>Pseudomonadati</taxon>
        <taxon>Bacteroidota</taxon>
        <taxon>Flavobacteriia</taxon>
        <taxon>Flavobacteriales</taxon>
        <taxon>Flavobacteriaceae</taxon>
    </lineage>
</organism>
<dbReference type="OrthoDB" id="9806701at2"/>
<dbReference type="Proteomes" id="UP000321080">
    <property type="component" value="Unassembled WGS sequence"/>
</dbReference>
<keyword evidence="2" id="KW-1185">Reference proteome</keyword>
<evidence type="ECO:0000313" key="1">
    <source>
        <dbReference type="EMBL" id="TXG39529.1"/>
    </source>
</evidence>
<accession>A0A5C7GLX4</accession>